<accession>A0A7T9TP24</accession>
<name>A0A7T9TP24_9MICO</name>
<dbReference type="PROSITE" id="PS00622">
    <property type="entry name" value="HTH_LUXR_1"/>
    <property type="match status" value="1"/>
</dbReference>
<dbReference type="EMBL" id="CP065682">
    <property type="protein sequence ID" value="QPS35525.1"/>
    <property type="molecule type" value="Genomic_DNA"/>
</dbReference>
<evidence type="ECO:0000313" key="5">
    <source>
        <dbReference type="Proteomes" id="UP000594979"/>
    </source>
</evidence>
<gene>
    <name evidence="4" type="ORF">I6G59_10885</name>
</gene>
<evidence type="ECO:0000256" key="2">
    <source>
        <dbReference type="ARBA" id="ARBA00023125"/>
    </source>
</evidence>
<evidence type="ECO:0000256" key="3">
    <source>
        <dbReference type="ARBA" id="ARBA00023163"/>
    </source>
</evidence>
<dbReference type="SUPFAM" id="SSF46894">
    <property type="entry name" value="C-terminal effector domain of the bipartite response regulators"/>
    <property type="match status" value="1"/>
</dbReference>
<dbReference type="PANTHER" id="PTHR44688:SF16">
    <property type="entry name" value="DNA-BINDING TRANSCRIPTIONAL ACTIVATOR DEVR_DOSR"/>
    <property type="match status" value="1"/>
</dbReference>
<dbReference type="SMART" id="SM00421">
    <property type="entry name" value="HTH_LUXR"/>
    <property type="match status" value="1"/>
</dbReference>
<dbReference type="PRINTS" id="PR00038">
    <property type="entry name" value="HTHLUXR"/>
</dbReference>
<dbReference type="AlphaFoldDB" id="A0A7T9TP24"/>
<keyword evidence="3" id="KW-0804">Transcription</keyword>
<dbReference type="CDD" id="cd06170">
    <property type="entry name" value="LuxR_C_like"/>
    <property type="match status" value="1"/>
</dbReference>
<evidence type="ECO:0000256" key="1">
    <source>
        <dbReference type="ARBA" id="ARBA00023015"/>
    </source>
</evidence>
<dbReference type="GO" id="GO:0006355">
    <property type="term" value="P:regulation of DNA-templated transcription"/>
    <property type="evidence" value="ECO:0007669"/>
    <property type="project" value="InterPro"/>
</dbReference>
<dbReference type="KEGG" id="bcau:I6G59_10885"/>
<protein>
    <submittedName>
        <fullName evidence="4">Response regulator transcription factor</fullName>
    </submittedName>
</protein>
<reference evidence="4 5" key="1">
    <citation type="submission" date="2020-12" db="EMBL/GenBank/DDBJ databases">
        <title>FDA dAtabase for Regulatory Grade micrObial Sequences (FDA-ARGOS): Supporting development and validation of Infectious Disease Dx tests.</title>
        <authorList>
            <person name="Sproer C."/>
            <person name="Gronow S."/>
            <person name="Severitt S."/>
            <person name="Schroder I."/>
            <person name="Tallon L."/>
            <person name="Sadzewicz L."/>
            <person name="Zhao X."/>
            <person name="Boylan J."/>
            <person name="Ott S."/>
            <person name="Bowen H."/>
            <person name="Vavikolanu K."/>
            <person name="Mehta A."/>
            <person name="Aluvathingal J."/>
            <person name="Nadendla S."/>
            <person name="Lowell S."/>
            <person name="Myers T."/>
            <person name="Yan Y."/>
            <person name="Sichtig H."/>
        </authorList>
    </citation>
    <scope>NUCLEOTIDE SEQUENCE [LARGE SCALE GENOMIC DNA]</scope>
    <source>
        <strain evidence="4 5">FDAARGOS_902</strain>
    </source>
</reference>
<keyword evidence="1" id="KW-0805">Transcription regulation</keyword>
<dbReference type="Pfam" id="PF00196">
    <property type="entry name" value="GerE"/>
    <property type="match status" value="1"/>
</dbReference>
<dbReference type="InterPro" id="IPR036388">
    <property type="entry name" value="WH-like_DNA-bd_sf"/>
</dbReference>
<dbReference type="InterPro" id="IPR000792">
    <property type="entry name" value="Tscrpt_reg_LuxR_C"/>
</dbReference>
<dbReference type="InterPro" id="IPR016032">
    <property type="entry name" value="Sig_transdc_resp-reg_C-effctor"/>
</dbReference>
<dbReference type="Gene3D" id="1.10.10.10">
    <property type="entry name" value="Winged helix-like DNA-binding domain superfamily/Winged helix DNA-binding domain"/>
    <property type="match status" value="1"/>
</dbReference>
<proteinExistence type="predicted"/>
<evidence type="ECO:0000313" key="4">
    <source>
        <dbReference type="EMBL" id="QPS35525.1"/>
    </source>
</evidence>
<organism evidence="4 5">
    <name type="scientific">Brevibacterium casei</name>
    <dbReference type="NCBI Taxonomy" id="33889"/>
    <lineage>
        <taxon>Bacteria</taxon>
        <taxon>Bacillati</taxon>
        <taxon>Actinomycetota</taxon>
        <taxon>Actinomycetes</taxon>
        <taxon>Micrococcales</taxon>
        <taxon>Brevibacteriaceae</taxon>
        <taxon>Brevibacterium</taxon>
    </lineage>
</organism>
<dbReference type="PROSITE" id="PS50043">
    <property type="entry name" value="HTH_LUXR_2"/>
    <property type="match status" value="1"/>
</dbReference>
<dbReference type="Proteomes" id="UP000594979">
    <property type="component" value="Chromosome"/>
</dbReference>
<dbReference type="PANTHER" id="PTHR44688">
    <property type="entry name" value="DNA-BINDING TRANSCRIPTIONAL ACTIVATOR DEVR_DOSR"/>
    <property type="match status" value="1"/>
</dbReference>
<dbReference type="GO" id="GO:0003677">
    <property type="term" value="F:DNA binding"/>
    <property type="evidence" value="ECO:0007669"/>
    <property type="project" value="UniProtKB-KW"/>
</dbReference>
<keyword evidence="2" id="KW-0238">DNA-binding</keyword>
<sequence length="102" mass="11173">MLERSLATVRRIGAAAYLPSIRDVLGSVSQAERDLLSSLTAREREISRLLAQGRSNQEIAAELFVAPATVRYHVSNVLRKLELSRRSQVAAVFHESGIAVGD</sequence>